<dbReference type="GO" id="GO:0012505">
    <property type="term" value="C:endomembrane system"/>
    <property type="evidence" value="ECO:0007669"/>
    <property type="project" value="TreeGrafter"/>
</dbReference>
<dbReference type="GO" id="GO:0098662">
    <property type="term" value="P:inorganic cation transmembrane transport"/>
    <property type="evidence" value="ECO:0007669"/>
    <property type="project" value="TreeGrafter"/>
</dbReference>
<evidence type="ECO:0000256" key="3">
    <source>
        <dbReference type="ARBA" id="ARBA00022958"/>
    </source>
</evidence>
<dbReference type="AlphaFoldDB" id="A0AAV6L6J4"/>
<dbReference type="PANTHER" id="PTHR32468">
    <property type="entry name" value="CATION/H + ANTIPORTER"/>
    <property type="match status" value="1"/>
</dbReference>
<evidence type="ECO:0000256" key="4">
    <source>
        <dbReference type="ARBA" id="ARBA00023065"/>
    </source>
</evidence>
<comment type="caution">
    <text evidence="5">The sequence shown here is derived from an EMBL/GenBank/DDBJ whole genome shotgun (WGS) entry which is preliminary data.</text>
</comment>
<gene>
    <name evidence="5" type="ORF">RHGRI_003259</name>
</gene>
<name>A0AAV6L6J4_9ERIC</name>
<accession>A0AAV6L6J4</accession>
<dbReference type="InterPro" id="IPR050794">
    <property type="entry name" value="CPA2_transporter"/>
</dbReference>
<sequence>MHDDICTLALEKSTSILIFPFQKSDNSPVPGVIKNVLDKAPCSVGILVDKKIIMHWRSESRNQARLSVCVVFLGGPDAREALAYGMRRVANPTIRLTVLRLIAEDEFASDIDSPLVKGLVDWSHAQELGIIGDMLASSDMKCSASVLVVQQQFTVEDLAHAHED</sequence>
<keyword evidence="6" id="KW-1185">Reference proteome</keyword>
<evidence type="ECO:0000256" key="1">
    <source>
        <dbReference type="ARBA" id="ARBA00022448"/>
    </source>
</evidence>
<dbReference type="EMBL" id="JACTNZ010000002">
    <property type="protein sequence ID" value="KAG5559901.1"/>
    <property type="molecule type" value="Genomic_DNA"/>
</dbReference>
<reference evidence="5" key="1">
    <citation type="submission" date="2020-08" db="EMBL/GenBank/DDBJ databases">
        <title>Plant Genome Project.</title>
        <authorList>
            <person name="Zhang R.-G."/>
        </authorList>
    </citation>
    <scope>NUCLEOTIDE SEQUENCE</scope>
    <source>
        <strain evidence="5">WSP0</strain>
        <tissue evidence="5">Leaf</tissue>
    </source>
</reference>
<protein>
    <submittedName>
        <fullName evidence="5">Uncharacterized protein</fullName>
    </submittedName>
</protein>
<keyword evidence="4" id="KW-0406">Ion transport</keyword>
<keyword evidence="2" id="KW-0633">Potassium transport</keyword>
<evidence type="ECO:0000256" key="2">
    <source>
        <dbReference type="ARBA" id="ARBA00022538"/>
    </source>
</evidence>
<evidence type="ECO:0000313" key="6">
    <source>
        <dbReference type="Proteomes" id="UP000823749"/>
    </source>
</evidence>
<dbReference type="GO" id="GO:0006885">
    <property type="term" value="P:regulation of pH"/>
    <property type="evidence" value="ECO:0007669"/>
    <property type="project" value="TreeGrafter"/>
</dbReference>
<evidence type="ECO:0000313" key="5">
    <source>
        <dbReference type="EMBL" id="KAG5559901.1"/>
    </source>
</evidence>
<proteinExistence type="predicted"/>
<dbReference type="GO" id="GO:0006813">
    <property type="term" value="P:potassium ion transport"/>
    <property type="evidence" value="ECO:0007669"/>
    <property type="project" value="UniProtKB-KW"/>
</dbReference>
<dbReference type="PANTHER" id="PTHR32468:SF96">
    <property type="entry name" value="CATION_H(+) ANTIPORTER 26-RELATED"/>
    <property type="match status" value="1"/>
</dbReference>
<keyword evidence="1" id="KW-0813">Transport</keyword>
<keyword evidence="3" id="KW-0630">Potassium</keyword>
<organism evidence="5 6">
    <name type="scientific">Rhododendron griersonianum</name>
    <dbReference type="NCBI Taxonomy" id="479676"/>
    <lineage>
        <taxon>Eukaryota</taxon>
        <taxon>Viridiplantae</taxon>
        <taxon>Streptophyta</taxon>
        <taxon>Embryophyta</taxon>
        <taxon>Tracheophyta</taxon>
        <taxon>Spermatophyta</taxon>
        <taxon>Magnoliopsida</taxon>
        <taxon>eudicotyledons</taxon>
        <taxon>Gunneridae</taxon>
        <taxon>Pentapetalae</taxon>
        <taxon>asterids</taxon>
        <taxon>Ericales</taxon>
        <taxon>Ericaceae</taxon>
        <taxon>Ericoideae</taxon>
        <taxon>Rhodoreae</taxon>
        <taxon>Rhododendron</taxon>
    </lineage>
</organism>
<dbReference type="Proteomes" id="UP000823749">
    <property type="component" value="Chromosome 2"/>
</dbReference>